<feature type="transmembrane region" description="Helical" evidence="1">
    <location>
        <begin position="12"/>
        <end position="36"/>
    </location>
</feature>
<feature type="transmembrane region" description="Helical" evidence="1">
    <location>
        <begin position="43"/>
        <end position="60"/>
    </location>
</feature>
<dbReference type="RefSeq" id="WP_267623846.1">
    <property type="nucleotide sequence ID" value="NZ_JAODIW010000008.1"/>
</dbReference>
<evidence type="ECO:0000313" key="3">
    <source>
        <dbReference type="Proteomes" id="UP001595921"/>
    </source>
</evidence>
<dbReference type="Pfam" id="PF24365">
    <property type="entry name" value="DUF7521"/>
    <property type="match status" value="1"/>
</dbReference>
<accession>A0ABD5PCJ8</accession>
<evidence type="ECO:0000256" key="1">
    <source>
        <dbReference type="SAM" id="Phobius"/>
    </source>
</evidence>
<dbReference type="AlphaFoldDB" id="A0ABD5PCJ8"/>
<dbReference type="EMBL" id="JBHSDS010000006">
    <property type="protein sequence ID" value="MFC4358428.1"/>
    <property type="molecule type" value="Genomic_DNA"/>
</dbReference>
<comment type="caution">
    <text evidence="2">The sequence shown here is derived from an EMBL/GenBank/DDBJ whole genome shotgun (WGS) entry which is preliminary data.</text>
</comment>
<dbReference type="InterPro" id="IPR055943">
    <property type="entry name" value="DUF7521"/>
</dbReference>
<feature type="transmembrane region" description="Helical" evidence="1">
    <location>
        <begin position="80"/>
        <end position="101"/>
    </location>
</feature>
<keyword evidence="1" id="KW-1133">Transmembrane helix</keyword>
<evidence type="ECO:0000313" key="2">
    <source>
        <dbReference type="EMBL" id="MFC4358428.1"/>
    </source>
</evidence>
<gene>
    <name evidence="2" type="ORF">ACFO0N_10805</name>
</gene>
<keyword evidence="1" id="KW-0812">Transmembrane</keyword>
<name>A0ABD5PCJ8_9EURY</name>
<organism evidence="2 3">
    <name type="scientific">Halobium salinum</name>
    <dbReference type="NCBI Taxonomy" id="1364940"/>
    <lineage>
        <taxon>Archaea</taxon>
        <taxon>Methanobacteriati</taxon>
        <taxon>Methanobacteriota</taxon>
        <taxon>Stenosarchaea group</taxon>
        <taxon>Halobacteria</taxon>
        <taxon>Halobacteriales</taxon>
        <taxon>Haloferacaceae</taxon>
        <taxon>Halobium</taxon>
    </lineage>
</organism>
<keyword evidence="3" id="KW-1185">Reference proteome</keyword>
<protein>
    <submittedName>
        <fullName evidence="2">Uncharacterized protein</fullName>
    </submittedName>
</protein>
<proteinExistence type="predicted"/>
<keyword evidence="1" id="KW-0472">Membrane</keyword>
<dbReference type="Proteomes" id="UP001595921">
    <property type="component" value="Unassembled WGS sequence"/>
</dbReference>
<reference evidence="2 3" key="1">
    <citation type="journal article" date="2019" name="Int. J. Syst. Evol. Microbiol.">
        <title>The Global Catalogue of Microorganisms (GCM) 10K type strain sequencing project: providing services to taxonomists for standard genome sequencing and annotation.</title>
        <authorList>
            <consortium name="The Broad Institute Genomics Platform"/>
            <consortium name="The Broad Institute Genome Sequencing Center for Infectious Disease"/>
            <person name="Wu L."/>
            <person name="Ma J."/>
        </authorList>
    </citation>
    <scope>NUCLEOTIDE SEQUENCE [LARGE SCALE GENOMIC DNA]</scope>
    <source>
        <strain evidence="2 3">CGMCC 1.12553</strain>
    </source>
</reference>
<sequence>MTTHAGQSPELWAFVASNLLTFLVGAGLSAVAYRAYRRERARALLLAAGGFACLTLGTVVEATYELLLNPGSHAVGRELFLLRTVEGVTIAVGLALLVLSVRWM</sequence>